<evidence type="ECO:0000256" key="1">
    <source>
        <dbReference type="SAM" id="SignalP"/>
    </source>
</evidence>
<evidence type="ECO:0000313" key="3">
    <source>
        <dbReference type="Proteomes" id="UP000199206"/>
    </source>
</evidence>
<dbReference type="InterPro" id="IPR047111">
    <property type="entry name" value="YbaP-like"/>
</dbReference>
<dbReference type="OrthoDB" id="9806326at2"/>
<evidence type="ECO:0008006" key="4">
    <source>
        <dbReference type="Google" id="ProtNLM"/>
    </source>
</evidence>
<dbReference type="CDD" id="cd14789">
    <property type="entry name" value="Tiki"/>
    <property type="match status" value="1"/>
</dbReference>
<dbReference type="PANTHER" id="PTHR40590">
    <property type="entry name" value="CYTOPLASMIC PROTEIN-RELATED"/>
    <property type="match status" value="1"/>
</dbReference>
<reference evidence="3" key="1">
    <citation type="submission" date="2016-10" db="EMBL/GenBank/DDBJ databases">
        <authorList>
            <person name="Varghese N."/>
            <person name="Submissions S."/>
        </authorList>
    </citation>
    <scope>NUCLEOTIDE SEQUENCE [LARGE SCALE GENOMIC DNA]</scope>
    <source>
        <strain evidence="3">S6-262</strain>
    </source>
</reference>
<accession>A0A1H7YVU7</accession>
<keyword evidence="1" id="KW-0732">Signal</keyword>
<feature type="signal peptide" evidence="1">
    <location>
        <begin position="1"/>
        <end position="23"/>
    </location>
</feature>
<dbReference type="PANTHER" id="PTHR40590:SF1">
    <property type="entry name" value="CYTOPLASMIC PROTEIN"/>
    <property type="match status" value="1"/>
</dbReference>
<dbReference type="STRING" id="1166340.SAMN05192583_0402"/>
<dbReference type="Pfam" id="PF01963">
    <property type="entry name" value="TraB_PrgY_gumN"/>
    <property type="match status" value="1"/>
</dbReference>
<dbReference type="RefSeq" id="WP_093663777.1">
    <property type="nucleotide sequence ID" value="NZ_FOCF01000001.1"/>
</dbReference>
<dbReference type="AlphaFoldDB" id="A0A1H7YVU7"/>
<feature type="chain" id="PRO_5011497270" description="TraB family protein" evidence="1">
    <location>
        <begin position="24"/>
        <end position="310"/>
    </location>
</feature>
<keyword evidence="3" id="KW-1185">Reference proteome</keyword>
<dbReference type="Proteomes" id="UP000199206">
    <property type="component" value="Unassembled WGS sequence"/>
</dbReference>
<protein>
    <recommendedName>
        <fullName evidence="4">TraB family protein</fullName>
    </recommendedName>
</protein>
<dbReference type="InterPro" id="IPR002816">
    <property type="entry name" value="TraB/PrgY/GumN_fam"/>
</dbReference>
<sequence length="310" mass="33711">MKTTAMKTTATILALLLALPACGQQRSAPKQATKTTHVRAANDADPALWVVKDKDTTVYLFGTIHVLKPGLSWFDEAVKTAFDRSDTLALEMVEPDKATAQGIITAKGLNPTGPTLTERLPANKRAAYTRTLTDLGLPANALDRMKPWYAAMNLSLLPIMKMGYDPAQGPETVLTAAAKASGKKVAALETFEQQIGFFDGLSPSAQTQFLLSTVDEVPKAGEEMSKMVDEWSRGDPDALARDMNDSLKDSPEVAKTLLTDRNARWAKWIENRMKTPGTVFVAVGAGHLAGPQSVQAHLMRDKVKVSRIRY</sequence>
<gene>
    <name evidence="2" type="ORF">SAMN05192583_0402</name>
</gene>
<organism evidence="2 3">
    <name type="scientific">Sphingomonas gellani</name>
    <dbReference type="NCBI Taxonomy" id="1166340"/>
    <lineage>
        <taxon>Bacteria</taxon>
        <taxon>Pseudomonadati</taxon>
        <taxon>Pseudomonadota</taxon>
        <taxon>Alphaproteobacteria</taxon>
        <taxon>Sphingomonadales</taxon>
        <taxon>Sphingomonadaceae</taxon>
        <taxon>Sphingomonas</taxon>
    </lineage>
</organism>
<dbReference type="EMBL" id="FOCF01000001">
    <property type="protein sequence ID" value="SEM49488.1"/>
    <property type="molecule type" value="Genomic_DNA"/>
</dbReference>
<name>A0A1H7YVU7_9SPHN</name>
<proteinExistence type="predicted"/>
<evidence type="ECO:0000313" key="2">
    <source>
        <dbReference type="EMBL" id="SEM49488.1"/>
    </source>
</evidence>